<reference evidence="11" key="2">
    <citation type="submission" date="2021-08" db="EMBL/GenBank/DDBJ databases">
        <authorList>
            <person name="Tani A."/>
            <person name="Ola A."/>
            <person name="Ogura Y."/>
            <person name="Katsura K."/>
            <person name="Hayashi T."/>
        </authorList>
    </citation>
    <scope>NUCLEOTIDE SEQUENCE</scope>
    <source>
        <strain evidence="11">DSM 23632</strain>
    </source>
</reference>
<dbReference type="PROSITE" id="PS51464">
    <property type="entry name" value="SIS"/>
    <property type="match status" value="2"/>
</dbReference>
<protein>
    <recommendedName>
        <fullName evidence="3 8">Glutamine--fructose-6-phosphate aminotransferase [isomerizing]</fullName>
        <ecNumber evidence="2 8">2.6.1.16</ecNumber>
    </recommendedName>
    <alternativeName>
        <fullName evidence="8">D-fructose-6-phosphate amidotransferase</fullName>
    </alternativeName>
    <alternativeName>
        <fullName evidence="8">GFAT</fullName>
    </alternativeName>
    <alternativeName>
        <fullName evidence="8">Glucosamine-6-phosphate synthase</fullName>
    </alternativeName>
    <alternativeName>
        <fullName evidence="8">Hexosephosphate aminotransferase</fullName>
    </alternativeName>
    <alternativeName>
        <fullName evidence="8">L-glutamine--D-fructose-6-phosphate amidotransferase</fullName>
    </alternativeName>
</protein>
<evidence type="ECO:0000256" key="1">
    <source>
        <dbReference type="ARBA" id="ARBA00001031"/>
    </source>
</evidence>
<dbReference type="NCBIfam" id="NF001484">
    <property type="entry name" value="PRK00331.1"/>
    <property type="match status" value="1"/>
</dbReference>
<dbReference type="InterPro" id="IPR035490">
    <property type="entry name" value="GlmS/FrlB_SIS"/>
</dbReference>
<keyword evidence="5 8" id="KW-0808">Transferase</keyword>
<proteinExistence type="inferred from homology"/>
<dbReference type="CDD" id="cd00714">
    <property type="entry name" value="GFAT"/>
    <property type="match status" value="1"/>
</dbReference>
<dbReference type="PANTHER" id="PTHR10937:SF0">
    <property type="entry name" value="GLUTAMINE--FRUCTOSE-6-PHOSPHATE TRANSAMINASE (ISOMERIZING)"/>
    <property type="match status" value="1"/>
</dbReference>
<feature type="active site" description="Nucleophile; for GATase activity" evidence="8">
    <location>
        <position position="2"/>
    </location>
</feature>
<evidence type="ECO:0000256" key="7">
    <source>
        <dbReference type="ARBA" id="ARBA00022962"/>
    </source>
</evidence>
<evidence type="ECO:0000256" key="8">
    <source>
        <dbReference type="HAMAP-Rule" id="MF_00164"/>
    </source>
</evidence>
<comment type="subunit">
    <text evidence="8">Homodimer.</text>
</comment>
<dbReference type="Gene3D" id="3.60.20.10">
    <property type="entry name" value="Glutamine Phosphoribosylpyrophosphate, subunit 1, domain 1"/>
    <property type="match status" value="1"/>
</dbReference>
<sequence>MCGIVGIVGREAVADQVIEALRRLEYRGYDSAGIATLEHGRLERRRAEGKLANLRAKLERAPLSGSIGIGHTRWATHGRPNETNAHPHATARLAVVHNGIIENFRELKRELEADGVRFETETDTEVVAQLVSRNMDRGLGPVDAVAEALPRLRGAFALGFLFAGEPDLLIGARHGAPLAIGFGAGETYLGSDALALAPFTDAITYLEEGDWAILTREGAQIRDIHGAPVERPRQKIATQAYRVDKGNHRHFMAKEIHEQPEVVGRTLAHYVDLAAGRVVLPEPLPFDFARLSRLSITACGTAYYAGLVARYWFEQIARLPVEIDVASEARYREAPLERDGLTLVISQSGETADTLASMRYAKSQGQHTLSVVNVPTSTIARESSVVMPTLAGPEIGVASTKAFSCQLTVLLCLAIAAGRARGTIDAAEERRLVDALITVPGLMAEALTREGEIEILAREVSKARDVLYLGRGTSYPMALEGALKLKEISYIHAEGYAAGELKHGPIALIDESVPVIVIAPHDAVFEKTVSNMQEVAARGGRIVLIGDSKGAAEHGLDTLATVTMPDLDATVAPIVYAVPIQLVAYHTAVFMGKDVDQPRNLAKSVTVE</sequence>
<keyword evidence="12" id="KW-1185">Reference proteome</keyword>
<dbReference type="HAMAP" id="MF_00164">
    <property type="entry name" value="GlmS"/>
    <property type="match status" value="1"/>
</dbReference>
<dbReference type="CDD" id="cd05008">
    <property type="entry name" value="SIS_GlmS_GlmD_1"/>
    <property type="match status" value="1"/>
</dbReference>
<dbReference type="PANTHER" id="PTHR10937">
    <property type="entry name" value="GLUCOSAMINE--FRUCTOSE-6-PHOSPHATE AMINOTRANSFERASE, ISOMERIZING"/>
    <property type="match status" value="1"/>
</dbReference>
<keyword evidence="6" id="KW-0677">Repeat</keyword>
<dbReference type="GO" id="GO:0008483">
    <property type="term" value="F:transaminase activity"/>
    <property type="evidence" value="ECO:0007669"/>
    <property type="project" value="UniProtKB-KW"/>
</dbReference>
<evidence type="ECO:0000313" key="11">
    <source>
        <dbReference type="EMBL" id="GJE58292.1"/>
    </source>
</evidence>
<feature type="domain" description="SIS" evidence="10">
    <location>
        <begin position="456"/>
        <end position="598"/>
    </location>
</feature>
<evidence type="ECO:0000256" key="5">
    <source>
        <dbReference type="ARBA" id="ARBA00022679"/>
    </source>
</evidence>
<dbReference type="InterPro" id="IPR035466">
    <property type="entry name" value="GlmS/AgaS_SIS"/>
</dbReference>
<gene>
    <name evidence="11" type="primary">nodM</name>
    <name evidence="8" type="synonym">glmS</name>
    <name evidence="11" type="ORF">MPOCJGCO_0371</name>
</gene>
<accession>A0ABQ4TU45</accession>
<comment type="function">
    <text evidence="8">Catalyzes the first step in hexosamine metabolism, converting fructose-6P into glucosamine-6P using glutamine as a nitrogen source.</text>
</comment>
<keyword evidence="7" id="KW-0315">Glutamine amidotransferase</keyword>
<reference evidence="11" key="1">
    <citation type="journal article" date="2021" name="Front. Microbiol.">
        <title>Comprehensive Comparative Genomics and Phenotyping of Methylobacterium Species.</title>
        <authorList>
            <person name="Alessa O."/>
            <person name="Ogura Y."/>
            <person name="Fujitani Y."/>
            <person name="Takami H."/>
            <person name="Hayashi T."/>
            <person name="Sahin N."/>
            <person name="Tani A."/>
        </authorList>
    </citation>
    <scope>NUCLEOTIDE SEQUENCE</scope>
    <source>
        <strain evidence="11">DSM 23632</strain>
    </source>
</reference>
<evidence type="ECO:0000256" key="6">
    <source>
        <dbReference type="ARBA" id="ARBA00022737"/>
    </source>
</evidence>
<name>A0ABQ4TU45_9HYPH</name>
<dbReference type="Pfam" id="PF13522">
    <property type="entry name" value="GATase_6"/>
    <property type="match status" value="1"/>
</dbReference>
<feature type="domain" description="SIS" evidence="10">
    <location>
        <begin position="284"/>
        <end position="423"/>
    </location>
</feature>
<dbReference type="InterPro" id="IPR017932">
    <property type="entry name" value="GATase_2_dom"/>
</dbReference>
<keyword evidence="4 8" id="KW-0032">Aminotransferase</keyword>
<evidence type="ECO:0000259" key="10">
    <source>
        <dbReference type="PROSITE" id="PS51464"/>
    </source>
</evidence>
<dbReference type="SUPFAM" id="SSF53697">
    <property type="entry name" value="SIS domain"/>
    <property type="match status" value="1"/>
</dbReference>
<evidence type="ECO:0000256" key="2">
    <source>
        <dbReference type="ARBA" id="ARBA00012916"/>
    </source>
</evidence>
<dbReference type="InterPro" id="IPR001347">
    <property type="entry name" value="SIS_dom"/>
</dbReference>
<comment type="caution">
    <text evidence="11">The sequence shown here is derived from an EMBL/GenBank/DDBJ whole genome shotgun (WGS) entry which is preliminary data.</text>
</comment>
<dbReference type="InterPro" id="IPR029055">
    <property type="entry name" value="Ntn_hydrolases_N"/>
</dbReference>
<dbReference type="InterPro" id="IPR046348">
    <property type="entry name" value="SIS_dom_sf"/>
</dbReference>
<dbReference type="PROSITE" id="PS51278">
    <property type="entry name" value="GATASE_TYPE_2"/>
    <property type="match status" value="1"/>
</dbReference>
<dbReference type="SUPFAM" id="SSF56235">
    <property type="entry name" value="N-terminal nucleophile aminohydrolases (Ntn hydrolases)"/>
    <property type="match status" value="1"/>
</dbReference>
<organism evidence="11 12">
    <name type="scientific">Methylobacterium trifolii</name>
    <dbReference type="NCBI Taxonomy" id="1003092"/>
    <lineage>
        <taxon>Bacteria</taxon>
        <taxon>Pseudomonadati</taxon>
        <taxon>Pseudomonadota</taxon>
        <taxon>Alphaproteobacteria</taxon>
        <taxon>Hyphomicrobiales</taxon>
        <taxon>Methylobacteriaceae</taxon>
        <taxon>Methylobacterium</taxon>
    </lineage>
</organism>
<evidence type="ECO:0000313" key="12">
    <source>
        <dbReference type="Proteomes" id="UP001055057"/>
    </source>
</evidence>
<keyword evidence="8" id="KW-0963">Cytoplasm</keyword>
<dbReference type="EC" id="2.6.1.16" evidence="2 8"/>
<evidence type="ECO:0000256" key="3">
    <source>
        <dbReference type="ARBA" id="ARBA00016090"/>
    </source>
</evidence>
<dbReference type="Gene3D" id="3.40.50.10490">
    <property type="entry name" value="Glucose-6-phosphate isomerase like protein, domain 1"/>
    <property type="match status" value="2"/>
</dbReference>
<dbReference type="Proteomes" id="UP001055057">
    <property type="component" value="Unassembled WGS sequence"/>
</dbReference>
<dbReference type="InterPro" id="IPR047084">
    <property type="entry name" value="GFAT_N"/>
</dbReference>
<dbReference type="InterPro" id="IPR005855">
    <property type="entry name" value="GFAT"/>
</dbReference>
<feature type="domain" description="Glutamine amidotransferase type-2" evidence="9">
    <location>
        <begin position="2"/>
        <end position="217"/>
    </location>
</feature>
<dbReference type="CDD" id="cd05009">
    <property type="entry name" value="SIS_GlmS_GlmD_2"/>
    <property type="match status" value="1"/>
</dbReference>
<feature type="active site" description="For Fru-6P isomerization activity" evidence="8">
    <location>
        <position position="603"/>
    </location>
</feature>
<dbReference type="Pfam" id="PF01380">
    <property type="entry name" value="SIS"/>
    <property type="match status" value="2"/>
</dbReference>
<feature type="initiator methionine" description="Removed" evidence="8">
    <location>
        <position position="1"/>
    </location>
</feature>
<dbReference type="NCBIfam" id="TIGR01135">
    <property type="entry name" value="glmS"/>
    <property type="match status" value="1"/>
</dbReference>
<dbReference type="EMBL" id="BPRB01000025">
    <property type="protein sequence ID" value="GJE58292.1"/>
    <property type="molecule type" value="Genomic_DNA"/>
</dbReference>
<comment type="catalytic activity">
    <reaction evidence="1 8">
        <text>D-fructose 6-phosphate + L-glutamine = D-glucosamine 6-phosphate + L-glutamate</text>
        <dbReference type="Rhea" id="RHEA:13237"/>
        <dbReference type="ChEBI" id="CHEBI:29985"/>
        <dbReference type="ChEBI" id="CHEBI:58359"/>
        <dbReference type="ChEBI" id="CHEBI:58725"/>
        <dbReference type="ChEBI" id="CHEBI:61527"/>
        <dbReference type="EC" id="2.6.1.16"/>
    </reaction>
</comment>
<evidence type="ECO:0000259" key="9">
    <source>
        <dbReference type="PROSITE" id="PS51278"/>
    </source>
</evidence>
<comment type="subcellular location">
    <subcellularLocation>
        <location evidence="8">Cytoplasm</location>
    </subcellularLocation>
</comment>
<dbReference type="RefSeq" id="WP_238180925.1">
    <property type="nucleotide sequence ID" value="NZ_BPRB01000025.1"/>
</dbReference>
<evidence type="ECO:0000256" key="4">
    <source>
        <dbReference type="ARBA" id="ARBA00022576"/>
    </source>
</evidence>